<evidence type="ECO:0000313" key="3">
    <source>
        <dbReference type="Proteomes" id="UP000003165"/>
    </source>
</evidence>
<evidence type="ECO:0000313" key="2">
    <source>
        <dbReference type="EMBL" id="EEG10413.1"/>
    </source>
</evidence>
<gene>
    <name evidence="2" type="ORF">FuraDRAFT_0395</name>
</gene>
<reference evidence="2 3" key="1">
    <citation type="submission" date="2009-02" db="EMBL/GenBank/DDBJ databases">
        <title>Sequencing of the draft genome and assembly of Lutiella nitroferrum 2002.</title>
        <authorList>
            <consortium name="US DOE Joint Genome Institute (JGI-PGF)"/>
            <person name="Lucas S."/>
            <person name="Copeland A."/>
            <person name="Lapidus A."/>
            <person name="Glavina del Rio T."/>
            <person name="Tice H."/>
            <person name="Bruce D."/>
            <person name="Goodwin L."/>
            <person name="Pitluck S."/>
            <person name="Larimer F."/>
            <person name="Land M.L."/>
            <person name="Hauser L."/>
            <person name="Coates J.D."/>
        </authorList>
    </citation>
    <scope>NUCLEOTIDE SEQUENCE [LARGE SCALE GENOMIC DNA]</scope>
    <source>
        <strain evidence="2 3">2002</strain>
    </source>
</reference>
<comment type="caution">
    <text evidence="2">The sequence shown here is derived from an EMBL/GenBank/DDBJ whole genome shotgun (WGS) entry which is preliminary data.</text>
</comment>
<evidence type="ECO:0000256" key="1">
    <source>
        <dbReference type="SAM" id="MobiDB-lite"/>
    </source>
</evidence>
<dbReference type="Proteomes" id="UP000003165">
    <property type="component" value="Unassembled WGS sequence"/>
</dbReference>
<organism evidence="2 3">
    <name type="scientific">Pseudogulbenkiania ferrooxidans 2002</name>
    <dbReference type="NCBI Taxonomy" id="279714"/>
    <lineage>
        <taxon>Bacteria</taxon>
        <taxon>Pseudomonadati</taxon>
        <taxon>Pseudomonadota</taxon>
        <taxon>Betaproteobacteria</taxon>
        <taxon>Neisseriales</taxon>
        <taxon>Chromobacteriaceae</taxon>
        <taxon>Pseudogulbenkiania</taxon>
    </lineage>
</organism>
<dbReference type="Pfam" id="PF10116">
    <property type="entry name" value="Host_attach"/>
    <property type="match status" value="1"/>
</dbReference>
<proteinExistence type="predicted"/>
<accession>B9YZ60</accession>
<name>B9YZ60_9NEIS</name>
<dbReference type="RefSeq" id="WP_008952415.1">
    <property type="nucleotide sequence ID" value="NZ_ACIS01000001.1"/>
</dbReference>
<dbReference type="EMBL" id="ACIS01000001">
    <property type="protein sequence ID" value="EEG10413.1"/>
    <property type="molecule type" value="Genomic_DNA"/>
</dbReference>
<sequence length="138" mass="15059">MDVSWIVVADSRRARIFQPEAGGHKLTETAEISAEEGEAAAGGNHAEPPRGGHRTMVTRSDPQEHDAAAFARKLANALTQGRADGRFERLVLVAPPHFLGQLGECLPKEVERMVALKVSQELTHLDAAAIREHLPARW</sequence>
<dbReference type="AlphaFoldDB" id="B9YZ60"/>
<dbReference type="eggNOG" id="COG5622">
    <property type="taxonomic scope" value="Bacteria"/>
</dbReference>
<keyword evidence="3" id="KW-1185">Reference proteome</keyword>
<feature type="region of interest" description="Disordered" evidence="1">
    <location>
        <begin position="29"/>
        <end position="62"/>
    </location>
</feature>
<dbReference type="InterPro" id="IPR019291">
    <property type="entry name" value="Host_attachment_protein"/>
</dbReference>
<protein>
    <submittedName>
        <fullName evidence="2">Host cell attachment-required protein</fullName>
    </submittedName>
</protein>